<dbReference type="Proteomes" id="UP000515909">
    <property type="component" value="Chromosome"/>
</dbReference>
<dbReference type="InterPro" id="IPR013762">
    <property type="entry name" value="Integrase-like_cat_sf"/>
</dbReference>
<evidence type="ECO:0000256" key="5">
    <source>
        <dbReference type="ARBA" id="ARBA00023172"/>
    </source>
</evidence>
<dbReference type="RefSeq" id="WP_187035204.1">
    <property type="nucleotide sequence ID" value="NZ_CP060286.1"/>
</dbReference>
<dbReference type="InterPro" id="IPR004107">
    <property type="entry name" value="Integrase_SAM-like_N"/>
</dbReference>
<keyword evidence="3" id="KW-0229">DNA integration</keyword>
<comment type="similarity">
    <text evidence="2">Belongs to the 'phage' integrase family.</text>
</comment>
<comment type="function">
    <text evidence="1">Site-specific tyrosine recombinase, which acts by catalyzing the cutting and rejoining of the recombining DNA molecules.</text>
</comment>
<dbReference type="Pfam" id="PF14659">
    <property type="entry name" value="Phage_int_SAM_3"/>
    <property type="match status" value="1"/>
</dbReference>
<dbReference type="Gene3D" id="1.10.150.130">
    <property type="match status" value="1"/>
</dbReference>
<dbReference type="CDD" id="cd01189">
    <property type="entry name" value="INT_ICEBs1_C_like"/>
    <property type="match status" value="1"/>
</dbReference>
<dbReference type="GO" id="GO:0003677">
    <property type="term" value="F:DNA binding"/>
    <property type="evidence" value="ECO:0007669"/>
    <property type="project" value="UniProtKB-UniRule"/>
</dbReference>
<dbReference type="Pfam" id="PF00589">
    <property type="entry name" value="Phage_integrase"/>
    <property type="match status" value="1"/>
</dbReference>
<dbReference type="InterPro" id="IPR011010">
    <property type="entry name" value="DNA_brk_join_enz"/>
</dbReference>
<evidence type="ECO:0000256" key="1">
    <source>
        <dbReference type="ARBA" id="ARBA00003283"/>
    </source>
</evidence>
<dbReference type="PROSITE" id="PS51898">
    <property type="entry name" value="TYR_RECOMBINASE"/>
    <property type="match status" value="1"/>
</dbReference>
<dbReference type="GO" id="GO:0006310">
    <property type="term" value="P:DNA recombination"/>
    <property type="evidence" value="ECO:0007669"/>
    <property type="project" value="UniProtKB-KW"/>
</dbReference>
<dbReference type="InterPro" id="IPR050090">
    <property type="entry name" value="Tyrosine_recombinase_XerCD"/>
</dbReference>
<evidence type="ECO:0000256" key="3">
    <source>
        <dbReference type="ARBA" id="ARBA00022908"/>
    </source>
</evidence>
<feature type="domain" description="Tyr recombinase" evidence="7">
    <location>
        <begin position="187"/>
        <end position="392"/>
    </location>
</feature>
<evidence type="ECO:0000313" key="9">
    <source>
        <dbReference type="EMBL" id="QNK40029.1"/>
    </source>
</evidence>
<dbReference type="InterPro" id="IPR002104">
    <property type="entry name" value="Integrase_catalytic"/>
</dbReference>
<reference evidence="9 10" key="1">
    <citation type="submission" date="2020-08" db="EMBL/GenBank/DDBJ databases">
        <title>The isolate Caproiciproducens sp. 7D4C2 produces n-caproate at mildly acidic conditions from hexoses: genome and rBOX comparison with related strains and chain-elongating bacteria.</title>
        <authorList>
            <person name="Esquivel-Elizondo S."/>
            <person name="Bagci C."/>
            <person name="Temovska M."/>
            <person name="Jeon B.S."/>
            <person name="Bessarab I."/>
            <person name="Williams R.B.H."/>
            <person name="Huson D.H."/>
            <person name="Angenent L.T."/>
        </authorList>
    </citation>
    <scope>NUCLEOTIDE SEQUENCE [LARGE SCALE GENOMIC DNA]</scope>
    <source>
        <strain evidence="9 10">7D4C2</strain>
    </source>
</reference>
<feature type="domain" description="Core-binding (CB)" evidence="8">
    <location>
        <begin position="82"/>
        <end position="166"/>
    </location>
</feature>
<evidence type="ECO:0000256" key="6">
    <source>
        <dbReference type="PROSITE-ProRule" id="PRU01248"/>
    </source>
</evidence>
<dbReference type="PANTHER" id="PTHR30349">
    <property type="entry name" value="PHAGE INTEGRASE-RELATED"/>
    <property type="match status" value="1"/>
</dbReference>
<organism evidence="9 10">
    <name type="scientific">Caproicibacter fermentans</name>
    <dbReference type="NCBI Taxonomy" id="2576756"/>
    <lineage>
        <taxon>Bacteria</taxon>
        <taxon>Bacillati</taxon>
        <taxon>Bacillota</taxon>
        <taxon>Clostridia</taxon>
        <taxon>Eubacteriales</taxon>
        <taxon>Acutalibacteraceae</taxon>
        <taxon>Caproicibacter</taxon>
    </lineage>
</organism>
<evidence type="ECO:0000259" key="7">
    <source>
        <dbReference type="PROSITE" id="PS51898"/>
    </source>
</evidence>
<sequence length="415" mass="47719">MKRITGRLATKNQKWYAVLNLYDTEGVRKQRWVSLDLEDKRGTKTEANHRLTEVLAQYNVGDLYLQENMTHADRERNRIANMLVENYLLEWLEQHKPNISSSTYLNYKRMINGRMTAFFKPMKLKVKDVTGDEINAYYTTIRSDGLKGTTAQRHHAMLHRAFQQAVKRRIIPTNPCLQADRPKSVPFIGSYYNAEELKELLNCVEGDPIRLVIMLAAYYGLRRSEVLGLKWSAVDFTAKTVSIRHKILEEETKSGIVLKGYDVMKTKSSYRTLPLIPHIEEELLAEQARQEEMRKVMRGAYDKKYSEYICVDALGGLITPQYVSSHFQVILKDNGLRKIRFHDLRHSCASLLLANNIPMKMIQDWLGHSDMATTANIYSHIDSSSKLTSANMIEEVLGVAEDGDNPENGKDEKPE</sequence>
<dbReference type="EMBL" id="CP060286">
    <property type="protein sequence ID" value="QNK40029.1"/>
    <property type="molecule type" value="Genomic_DNA"/>
</dbReference>
<gene>
    <name evidence="9" type="ORF">HCR03_15160</name>
</gene>
<dbReference type="GO" id="GO:0015074">
    <property type="term" value="P:DNA integration"/>
    <property type="evidence" value="ECO:0007669"/>
    <property type="project" value="UniProtKB-KW"/>
</dbReference>
<dbReference type="AlphaFoldDB" id="A0A7G8T8T8"/>
<accession>A0A7G8T8T8</accession>
<evidence type="ECO:0000256" key="4">
    <source>
        <dbReference type="ARBA" id="ARBA00023125"/>
    </source>
</evidence>
<evidence type="ECO:0000313" key="10">
    <source>
        <dbReference type="Proteomes" id="UP000515909"/>
    </source>
</evidence>
<dbReference type="PANTHER" id="PTHR30349:SF91">
    <property type="entry name" value="INTA PROTEIN"/>
    <property type="match status" value="1"/>
</dbReference>
<keyword evidence="4 6" id="KW-0238">DNA-binding</keyword>
<dbReference type="Gene3D" id="1.10.443.10">
    <property type="entry name" value="Intergrase catalytic core"/>
    <property type="match status" value="1"/>
</dbReference>
<proteinExistence type="inferred from homology"/>
<evidence type="ECO:0000259" key="8">
    <source>
        <dbReference type="PROSITE" id="PS51900"/>
    </source>
</evidence>
<dbReference type="InterPro" id="IPR010998">
    <property type="entry name" value="Integrase_recombinase_N"/>
</dbReference>
<evidence type="ECO:0000256" key="2">
    <source>
        <dbReference type="ARBA" id="ARBA00008857"/>
    </source>
</evidence>
<name>A0A7G8T8T8_9FIRM</name>
<dbReference type="KEGG" id="cfem:HCR03_15160"/>
<keyword evidence="5" id="KW-0233">DNA recombination</keyword>
<protein>
    <submittedName>
        <fullName evidence="9">Site-specific integrase</fullName>
    </submittedName>
</protein>
<dbReference type="InterPro" id="IPR044068">
    <property type="entry name" value="CB"/>
</dbReference>
<dbReference type="PROSITE" id="PS51900">
    <property type="entry name" value="CB"/>
    <property type="match status" value="1"/>
</dbReference>
<dbReference type="SUPFAM" id="SSF56349">
    <property type="entry name" value="DNA breaking-rejoining enzymes"/>
    <property type="match status" value="1"/>
</dbReference>